<feature type="region of interest" description="Disordered" evidence="1">
    <location>
        <begin position="92"/>
        <end position="119"/>
    </location>
</feature>
<gene>
    <name evidence="3" type="ORF">APHMUC_0088</name>
</gene>
<feature type="region of interest" description="Disordered" evidence="1">
    <location>
        <begin position="596"/>
        <end position="709"/>
    </location>
</feature>
<feature type="compositionally biased region" description="Basic and acidic residues" evidence="1">
    <location>
        <begin position="92"/>
        <end position="108"/>
    </location>
</feature>
<dbReference type="NCBIfam" id="NF038243">
    <property type="entry name" value="TRP75_fam_Nterm"/>
    <property type="match status" value="1"/>
</dbReference>
<proteinExistence type="predicted"/>
<feature type="region of interest" description="Disordered" evidence="1">
    <location>
        <begin position="476"/>
        <end position="497"/>
    </location>
</feature>
<organism evidence="3 4">
    <name type="scientific">Anaplasma phagocytophilum str. ApMUC09</name>
    <dbReference type="NCBI Taxonomy" id="1359152"/>
    <lineage>
        <taxon>Bacteria</taxon>
        <taxon>Pseudomonadati</taxon>
        <taxon>Pseudomonadota</taxon>
        <taxon>Alphaproteobacteria</taxon>
        <taxon>Rickettsiales</taxon>
        <taxon>Anaplasmataceae</taxon>
        <taxon>Anaplasma</taxon>
        <taxon>phagocytophilum group</taxon>
    </lineage>
</organism>
<keyword evidence="2" id="KW-1133">Transmembrane helix</keyword>
<feature type="compositionally biased region" description="Basic residues" evidence="1">
    <location>
        <begin position="296"/>
        <end position="306"/>
    </location>
</feature>
<dbReference type="Proteomes" id="UP000033441">
    <property type="component" value="Unassembled WGS sequence"/>
</dbReference>
<feature type="region of interest" description="Disordered" evidence="1">
    <location>
        <begin position="188"/>
        <end position="211"/>
    </location>
</feature>
<feature type="compositionally biased region" description="Basic and acidic residues" evidence="1">
    <location>
        <begin position="427"/>
        <end position="437"/>
    </location>
</feature>
<sequence>MHTITFGCICSVGLGFIDVLFFYISASSVSYMLRFVLSVVVLLILSSCGGKYAFEMSRNYAPPYNPGGDYFDDDENFAQSYEIYEKRREDALREQESMKKRNRGRDLQQKSGRRQISDEEKGRIIDELQRYGVMYNAGERRKGGMVNSEGIDLSRVRGARFIDVDLNKSGVISGKEERVDESILVKTKEGELPDAEEQSSMLSGGLSGDSADEEHEEFEVNIDCDCGDDCDCPTGAHKSHGGHKKLSHPVEVKEEQSPALDVISSELPKDGIAENQEGVKVDCDCGDDCDCPTGAHKSHGGHKKLSHPVEVKEEQSPALDVISSELPKDGVAGNQEGVRVDCDCGDDCDCPTGAHKSHGGHKKLSHPVEVKEEQSPALDVTSSELPKDGVAENQEGIEVKGGCNAGDDCDCPTGAHKSHGGHKKLSHPVEVKEEKSPALDVISSELPKDDIVENQEGIEVKGGCNAGDDCDCPTGAHKSHGGHKNLSHPVEVKEEQSPALDVISSELPKDDIAEDQEGIGVKGGCDAGDDCPSDELNLEHGNKEVAVYGEEGASSKDEDNVAEYGSVGDVGADRDDVAEGNDIYPWWEEYDVVEGFGAFDGSSDDEGYYSESSPVFGEEERAEEDFDVYQDPVEVDDEGVTDSSEDLEADSGADSVTDGEEEGDYLPNDGDVTTSSSAGKGAADDLSVDDSTFLDEGEEGGYKGIDKDSDGYRIPMSLPDSRSRYYDLGDFVSLR</sequence>
<dbReference type="AlphaFoldDB" id="A0A0F3NDV4"/>
<feature type="compositionally biased region" description="Acidic residues" evidence="1">
    <location>
        <begin position="620"/>
        <end position="664"/>
    </location>
</feature>
<feature type="compositionally biased region" description="Basic residues" evidence="1">
    <location>
        <begin position="355"/>
        <end position="365"/>
    </location>
</feature>
<evidence type="ECO:0000313" key="4">
    <source>
        <dbReference type="Proteomes" id="UP000033441"/>
    </source>
</evidence>
<feature type="compositionally biased region" description="Basic and acidic residues" evidence="1">
    <location>
        <begin position="700"/>
        <end position="709"/>
    </location>
</feature>
<feature type="region of interest" description="Disordered" evidence="1">
    <location>
        <begin position="550"/>
        <end position="577"/>
    </location>
</feature>
<feature type="transmembrane region" description="Helical" evidence="2">
    <location>
        <begin position="6"/>
        <end position="24"/>
    </location>
</feature>
<dbReference type="PATRIC" id="fig|1359152.3.peg.91"/>
<feature type="compositionally biased region" description="Acidic residues" evidence="1">
    <location>
        <begin position="686"/>
        <end position="699"/>
    </location>
</feature>
<protein>
    <submittedName>
        <fullName evidence="3">Metallothionein family protein</fullName>
    </submittedName>
</protein>
<evidence type="ECO:0000256" key="1">
    <source>
        <dbReference type="SAM" id="MobiDB-lite"/>
    </source>
</evidence>
<keyword evidence="2" id="KW-0472">Membrane</keyword>
<reference evidence="3 4" key="1">
    <citation type="submission" date="2015-02" db="EMBL/GenBank/DDBJ databases">
        <title>Genome Sequencing of Rickettsiales.</title>
        <authorList>
            <person name="Daugherty S.C."/>
            <person name="Su Q."/>
            <person name="Abolude K."/>
            <person name="Beier-Sexton M."/>
            <person name="Carlyon J.A."/>
            <person name="Carter R."/>
            <person name="Day N.P."/>
            <person name="Dumler S.J."/>
            <person name="Dyachenko V."/>
            <person name="Godinez A."/>
            <person name="Kurtti T.J."/>
            <person name="Lichay M."/>
            <person name="Mullins K.E."/>
            <person name="Ott S."/>
            <person name="Pappas-Brown V."/>
            <person name="Paris D.H."/>
            <person name="Patel P."/>
            <person name="Richards A.L."/>
            <person name="Sadzewicz L."/>
            <person name="Sears K."/>
            <person name="Seidman D."/>
            <person name="Sengamalay N."/>
            <person name="Stenos J."/>
            <person name="Tallon L.J."/>
            <person name="Vincent G."/>
            <person name="Fraser C.M."/>
            <person name="Munderloh U."/>
            <person name="Dunning-Hotopp J.C."/>
        </authorList>
    </citation>
    <scope>NUCLEOTIDE SEQUENCE [LARGE SCALE GENOMIC DNA]</scope>
    <source>
        <strain evidence="3 4">ApMUC09</strain>
    </source>
</reference>
<feature type="transmembrane region" description="Helical" evidence="2">
    <location>
        <begin position="31"/>
        <end position="54"/>
    </location>
</feature>
<feature type="region of interest" description="Disordered" evidence="1">
    <location>
        <begin position="411"/>
        <end position="438"/>
    </location>
</feature>
<evidence type="ECO:0000256" key="2">
    <source>
        <dbReference type="SAM" id="Phobius"/>
    </source>
</evidence>
<feature type="compositionally biased region" description="Basic residues" evidence="1">
    <location>
        <begin position="477"/>
        <end position="486"/>
    </location>
</feature>
<feature type="region of interest" description="Disordered" evidence="1">
    <location>
        <begin position="295"/>
        <end position="316"/>
    </location>
</feature>
<dbReference type="EMBL" id="LANV01000001">
    <property type="protein sequence ID" value="KJV65079.1"/>
    <property type="molecule type" value="Genomic_DNA"/>
</dbReference>
<comment type="caution">
    <text evidence="3">The sequence shown here is derived from an EMBL/GenBank/DDBJ whole genome shotgun (WGS) entry which is preliminary data.</text>
</comment>
<name>A0A0F3NDV4_ANAPH</name>
<accession>A0A0F3NDV4</accession>
<feature type="compositionally biased region" description="Basic residues" evidence="1">
    <location>
        <begin position="416"/>
        <end position="426"/>
    </location>
</feature>
<feature type="region of interest" description="Disordered" evidence="1">
    <location>
        <begin position="353"/>
        <end position="389"/>
    </location>
</feature>
<keyword evidence="2" id="KW-0812">Transmembrane</keyword>
<evidence type="ECO:0000313" key="3">
    <source>
        <dbReference type="EMBL" id="KJV65079.1"/>
    </source>
</evidence>